<dbReference type="GO" id="GO:0000287">
    <property type="term" value="F:magnesium ion binding"/>
    <property type="evidence" value="ECO:0007669"/>
    <property type="project" value="TreeGrafter"/>
</dbReference>
<dbReference type="PANTHER" id="PTHR10000">
    <property type="entry name" value="PHOSPHOSERINE PHOSPHATASE"/>
    <property type="match status" value="1"/>
</dbReference>
<keyword evidence="1" id="KW-0378">Hydrolase</keyword>
<reference evidence="1" key="2">
    <citation type="submission" date="2021-04" db="EMBL/GenBank/DDBJ databases">
        <authorList>
            <person name="Gilroy R."/>
        </authorList>
    </citation>
    <scope>NUCLEOTIDE SEQUENCE</scope>
    <source>
        <strain evidence="1">CHK196-3914</strain>
    </source>
</reference>
<dbReference type="InterPro" id="IPR000150">
    <property type="entry name" value="Cof"/>
</dbReference>
<dbReference type="AlphaFoldDB" id="A0A9D2GAG4"/>
<dbReference type="Gene3D" id="3.30.1240.10">
    <property type="match status" value="1"/>
</dbReference>
<sequence>MIKLIASDLDGTLLQNGAQELTPRALDLIHRLTEKGIHFAAASGRQYANERRLFAPIRDEISYIAKNGSLCICQGKVISRGIIPDDLAFRILRELKKERHLEIVVSREDTCLIEDNDPAFVNHIIHVLKNRTEIVPDITQIQGPVIKIAVACMSAGPELMDRYLRVLNDKFGAEIKVVTSGNIWIDFIAPDANKGTALSALLNTLHIRPEECMAFGDQYNDVEMLELAGTSYAMSGAAPGISRYASHVTDSVEDVLEDLLGRLT</sequence>
<dbReference type="GO" id="GO:0016791">
    <property type="term" value="F:phosphatase activity"/>
    <property type="evidence" value="ECO:0007669"/>
    <property type="project" value="TreeGrafter"/>
</dbReference>
<dbReference type="NCBIfam" id="TIGR00099">
    <property type="entry name" value="Cof-subfamily"/>
    <property type="match status" value="1"/>
</dbReference>
<dbReference type="PANTHER" id="PTHR10000:SF53">
    <property type="entry name" value="5-AMINO-6-(5-PHOSPHO-D-RIBITYLAMINO)URACIL PHOSPHATASE YBJI-RELATED"/>
    <property type="match status" value="1"/>
</dbReference>
<comment type="caution">
    <text evidence="1">The sequence shown here is derived from an EMBL/GenBank/DDBJ whole genome shotgun (WGS) entry which is preliminary data.</text>
</comment>
<dbReference type="InterPro" id="IPR006379">
    <property type="entry name" value="HAD-SF_hydro_IIB"/>
</dbReference>
<organism evidence="1 2">
    <name type="scientific">Candidatus Mediterraneibacter stercoravium</name>
    <dbReference type="NCBI Taxonomy" id="2838685"/>
    <lineage>
        <taxon>Bacteria</taxon>
        <taxon>Bacillati</taxon>
        <taxon>Bacillota</taxon>
        <taxon>Clostridia</taxon>
        <taxon>Lachnospirales</taxon>
        <taxon>Lachnospiraceae</taxon>
        <taxon>Mediterraneibacter</taxon>
    </lineage>
</organism>
<accession>A0A9D2GAG4</accession>
<name>A0A9D2GAG4_9FIRM</name>
<dbReference type="NCBIfam" id="TIGR01484">
    <property type="entry name" value="HAD-SF-IIB"/>
    <property type="match status" value="1"/>
</dbReference>
<evidence type="ECO:0000313" key="1">
    <source>
        <dbReference type="EMBL" id="HIZ75192.1"/>
    </source>
</evidence>
<dbReference type="SFLD" id="SFLDG01140">
    <property type="entry name" value="C2.B:_Phosphomannomutase_and_P"/>
    <property type="match status" value="1"/>
</dbReference>
<dbReference type="Gene3D" id="3.40.50.1000">
    <property type="entry name" value="HAD superfamily/HAD-like"/>
    <property type="match status" value="1"/>
</dbReference>
<dbReference type="PROSITE" id="PS01229">
    <property type="entry name" value="COF_2"/>
    <property type="match status" value="1"/>
</dbReference>
<dbReference type="EMBL" id="DXAY01000188">
    <property type="protein sequence ID" value="HIZ75192.1"/>
    <property type="molecule type" value="Genomic_DNA"/>
</dbReference>
<dbReference type="GO" id="GO:0005829">
    <property type="term" value="C:cytosol"/>
    <property type="evidence" value="ECO:0007669"/>
    <property type="project" value="TreeGrafter"/>
</dbReference>
<evidence type="ECO:0000313" key="2">
    <source>
        <dbReference type="Proteomes" id="UP000824116"/>
    </source>
</evidence>
<dbReference type="InterPro" id="IPR036412">
    <property type="entry name" value="HAD-like_sf"/>
</dbReference>
<dbReference type="SFLD" id="SFLDS00003">
    <property type="entry name" value="Haloacid_Dehalogenase"/>
    <property type="match status" value="1"/>
</dbReference>
<proteinExistence type="predicted"/>
<protein>
    <submittedName>
        <fullName evidence="1">Cof-type HAD-IIB family hydrolase</fullName>
    </submittedName>
</protein>
<dbReference type="Proteomes" id="UP000824116">
    <property type="component" value="Unassembled WGS sequence"/>
</dbReference>
<reference evidence="1" key="1">
    <citation type="journal article" date="2021" name="PeerJ">
        <title>Extensive microbial diversity within the chicken gut microbiome revealed by metagenomics and culture.</title>
        <authorList>
            <person name="Gilroy R."/>
            <person name="Ravi A."/>
            <person name="Getino M."/>
            <person name="Pursley I."/>
            <person name="Horton D.L."/>
            <person name="Alikhan N.F."/>
            <person name="Baker D."/>
            <person name="Gharbi K."/>
            <person name="Hall N."/>
            <person name="Watson M."/>
            <person name="Adriaenssens E.M."/>
            <person name="Foster-Nyarko E."/>
            <person name="Jarju S."/>
            <person name="Secka A."/>
            <person name="Antonio M."/>
            <person name="Oren A."/>
            <person name="Chaudhuri R.R."/>
            <person name="La Ragione R."/>
            <person name="Hildebrand F."/>
            <person name="Pallen M.J."/>
        </authorList>
    </citation>
    <scope>NUCLEOTIDE SEQUENCE</scope>
    <source>
        <strain evidence="1">CHK196-3914</strain>
    </source>
</reference>
<dbReference type="Pfam" id="PF08282">
    <property type="entry name" value="Hydrolase_3"/>
    <property type="match status" value="1"/>
</dbReference>
<dbReference type="SUPFAM" id="SSF56784">
    <property type="entry name" value="HAD-like"/>
    <property type="match status" value="1"/>
</dbReference>
<gene>
    <name evidence="1" type="ORF">H9723_08145</name>
</gene>
<dbReference type="InterPro" id="IPR023214">
    <property type="entry name" value="HAD_sf"/>
</dbReference>